<proteinExistence type="predicted"/>
<evidence type="ECO:0000313" key="3">
    <source>
        <dbReference type="Proteomes" id="UP000886689"/>
    </source>
</evidence>
<protein>
    <submittedName>
        <fullName evidence="2">Uncharacterized protein</fullName>
    </submittedName>
</protein>
<dbReference type="InterPro" id="IPR010069">
    <property type="entry name" value="CdiA_FHA1_rpt"/>
</dbReference>
<accession>A0A9D7PU94</accession>
<sequence>MPFATLLQRRHWPSPTLPAPSPPVSNSTSMPPALAVASSSHRDLAIDLGGKLDNTGEITANRNARINVGGTLDNSGTLQAGTTLAVTAGSIDNRASGELLAPNSA</sequence>
<evidence type="ECO:0000313" key="2">
    <source>
        <dbReference type="EMBL" id="MBK8525524.1"/>
    </source>
</evidence>
<dbReference type="Proteomes" id="UP000886689">
    <property type="component" value="Unassembled WGS sequence"/>
</dbReference>
<organism evidence="2 3">
    <name type="scientific">Candidatus Proximibacter danicus</name>
    <dbReference type="NCBI Taxonomy" id="2954365"/>
    <lineage>
        <taxon>Bacteria</taxon>
        <taxon>Pseudomonadati</taxon>
        <taxon>Pseudomonadota</taxon>
        <taxon>Betaproteobacteria</taxon>
        <taxon>Candidatus Proximibacter</taxon>
    </lineage>
</organism>
<name>A0A9D7PU94_9PROT</name>
<dbReference type="AlphaFoldDB" id="A0A9D7PU94"/>
<dbReference type="EMBL" id="JADJUC010000031">
    <property type="protein sequence ID" value="MBK8525524.1"/>
    <property type="molecule type" value="Genomic_DNA"/>
</dbReference>
<feature type="region of interest" description="Disordered" evidence="1">
    <location>
        <begin position="1"/>
        <end position="39"/>
    </location>
</feature>
<dbReference type="NCBIfam" id="TIGR01731">
    <property type="entry name" value="fil_hemag_20aa"/>
    <property type="match status" value="1"/>
</dbReference>
<evidence type="ECO:0000256" key="1">
    <source>
        <dbReference type="SAM" id="MobiDB-lite"/>
    </source>
</evidence>
<reference evidence="2" key="1">
    <citation type="submission" date="2020-10" db="EMBL/GenBank/DDBJ databases">
        <title>Connecting structure to function with the recovery of over 1000 high-quality activated sludge metagenome-assembled genomes encoding full-length rRNA genes using long-read sequencing.</title>
        <authorList>
            <person name="Singleton C.M."/>
            <person name="Petriglieri F."/>
            <person name="Kristensen J.M."/>
            <person name="Kirkegaard R.H."/>
            <person name="Michaelsen T.Y."/>
            <person name="Andersen M.H."/>
            <person name="Karst S.M."/>
            <person name="Dueholm M.S."/>
            <person name="Nielsen P.H."/>
            <person name="Albertsen M."/>
        </authorList>
    </citation>
    <scope>NUCLEOTIDE SEQUENCE</scope>
    <source>
        <strain evidence="2">Hirt_18-Q3-R61-65_BATAC.395</strain>
    </source>
</reference>
<gene>
    <name evidence="2" type="ORF">IPL58_16700</name>
</gene>
<comment type="caution">
    <text evidence="2">The sequence shown here is derived from an EMBL/GenBank/DDBJ whole genome shotgun (WGS) entry which is preliminary data.</text>
</comment>